<feature type="repeat" description="ANK" evidence="3">
    <location>
        <begin position="138"/>
        <end position="170"/>
    </location>
</feature>
<evidence type="ECO:0000256" key="2">
    <source>
        <dbReference type="ARBA" id="ARBA00023043"/>
    </source>
</evidence>
<keyword evidence="1" id="KW-0677">Repeat</keyword>
<dbReference type="Pfam" id="PF12796">
    <property type="entry name" value="Ank_2"/>
    <property type="match status" value="1"/>
</dbReference>
<accession>A0A1R2CPN7</accession>
<evidence type="ECO:0000259" key="4">
    <source>
        <dbReference type="PROSITE" id="PS50105"/>
    </source>
</evidence>
<evidence type="ECO:0000256" key="1">
    <source>
        <dbReference type="ARBA" id="ARBA00022737"/>
    </source>
</evidence>
<sequence length="486" mass="54864">MGDNSDEIQRACRLGDLDLLIDALIEYPKGLDETDLKLGWTGLYRSVICGHINTTEYLLQSGANPNIRTRMGDTALHQAAENRQLTIASLLLKYGADPNIQQKDGETALHLACFKGDADMVHLLLTNKANPNLQNSLFGKTSLHYASDYSYVDVIQLLLQFNANTELKDKHGKTPKDIARSEEVIMMLSRNSLSMPSPEPSEIPQKSSIECISPIISRSYSDISFISDYKSVETKEKQLEDFHKKIREAVRASVDTVKNQSISGNISLIFEPDAEKTSIELERKKIVSFGPADQSSALYNWLNKKGLDECYLQLVAAGYDDLQQISMQMLSKMPITEQSLQEIGIQKPGHRKRLMLAMEDLNKKDDVLASNMMNPFKCCTVEVSSNLFMMNMPGLDKWLETLNLKELYGAFAENGYDELDQILHLMNSPWEITAEDLIDIGISKPGYRHRILSKLKEDSWGLSRKRLEKNEEKKISLAPNDLCYII</sequence>
<dbReference type="SMART" id="SM00248">
    <property type="entry name" value="ANK"/>
    <property type="match status" value="4"/>
</dbReference>
<dbReference type="Pfam" id="PF13637">
    <property type="entry name" value="Ank_4"/>
    <property type="match status" value="1"/>
</dbReference>
<dbReference type="InterPro" id="IPR001660">
    <property type="entry name" value="SAM"/>
</dbReference>
<gene>
    <name evidence="5" type="ORF">SteCoe_6534</name>
</gene>
<dbReference type="AlphaFoldDB" id="A0A1R2CPN7"/>
<dbReference type="SUPFAM" id="SSF47769">
    <property type="entry name" value="SAM/Pointed domain"/>
    <property type="match status" value="2"/>
</dbReference>
<dbReference type="InterPro" id="IPR033635">
    <property type="entry name" value="ANKS1/Caskin"/>
</dbReference>
<dbReference type="OrthoDB" id="539213at2759"/>
<dbReference type="EMBL" id="MPUH01000091">
    <property type="protein sequence ID" value="OMJ90968.1"/>
    <property type="molecule type" value="Genomic_DNA"/>
</dbReference>
<dbReference type="Gene3D" id="1.25.40.20">
    <property type="entry name" value="Ankyrin repeat-containing domain"/>
    <property type="match status" value="2"/>
</dbReference>
<dbReference type="InterPro" id="IPR013761">
    <property type="entry name" value="SAM/pointed_sf"/>
</dbReference>
<evidence type="ECO:0000313" key="5">
    <source>
        <dbReference type="EMBL" id="OMJ90968.1"/>
    </source>
</evidence>
<feature type="repeat" description="ANK" evidence="3">
    <location>
        <begin position="71"/>
        <end position="103"/>
    </location>
</feature>
<dbReference type="PROSITE" id="PS50105">
    <property type="entry name" value="SAM_DOMAIN"/>
    <property type="match status" value="2"/>
</dbReference>
<reference evidence="5 6" key="1">
    <citation type="submission" date="2016-11" db="EMBL/GenBank/DDBJ databases">
        <title>The macronuclear genome of Stentor coeruleus: a giant cell with tiny introns.</title>
        <authorList>
            <person name="Slabodnick M."/>
            <person name="Ruby J.G."/>
            <person name="Reiff S.B."/>
            <person name="Swart E.C."/>
            <person name="Gosai S."/>
            <person name="Prabakaran S."/>
            <person name="Witkowska E."/>
            <person name="Larue G.E."/>
            <person name="Fisher S."/>
            <person name="Freeman R.M."/>
            <person name="Gunawardena J."/>
            <person name="Chu W."/>
            <person name="Stover N.A."/>
            <person name="Gregory B.D."/>
            <person name="Nowacki M."/>
            <person name="Derisi J."/>
            <person name="Roy S.W."/>
            <person name="Marshall W.F."/>
            <person name="Sood P."/>
        </authorList>
    </citation>
    <scope>NUCLEOTIDE SEQUENCE [LARGE SCALE GENOMIC DNA]</scope>
    <source>
        <strain evidence="5">WM001</strain>
    </source>
</reference>
<comment type="caution">
    <text evidence="5">The sequence shown here is derived from an EMBL/GenBank/DDBJ whole genome shotgun (WGS) entry which is preliminary data.</text>
</comment>
<dbReference type="Gene3D" id="1.10.150.50">
    <property type="entry name" value="Transcription Factor, Ets-1"/>
    <property type="match status" value="2"/>
</dbReference>
<dbReference type="InterPro" id="IPR036770">
    <property type="entry name" value="Ankyrin_rpt-contain_sf"/>
</dbReference>
<proteinExistence type="predicted"/>
<dbReference type="PROSITE" id="PS50297">
    <property type="entry name" value="ANK_REP_REGION"/>
    <property type="match status" value="3"/>
</dbReference>
<dbReference type="SUPFAM" id="SSF48403">
    <property type="entry name" value="Ankyrin repeat"/>
    <property type="match status" value="1"/>
</dbReference>
<keyword evidence="6" id="KW-1185">Reference proteome</keyword>
<feature type="domain" description="SAM" evidence="4">
    <location>
        <begin position="390"/>
        <end position="456"/>
    </location>
</feature>
<feature type="repeat" description="ANK" evidence="3">
    <location>
        <begin position="38"/>
        <end position="70"/>
    </location>
</feature>
<dbReference type="Pfam" id="PF07647">
    <property type="entry name" value="SAM_2"/>
    <property type="match status" value="1"/>
</dbReference>
<dbReference type="PROSITE" id="PS50088">
    <property type="entry name" value="ANK_REPEAT"/>
    <property type="match status" value="4"/>
</dbReference>
<organism evidence="5 6">
    <name type="scientific">Stentor coeruleus</name>
    <dbReference type="NCBI Taxonomy" id="5963"/>
    <lineage>
        <taxon>Eukaryota</taxon>
        <taxon>Sar</taxon>
        <taxon>Alveolata</taxon>
        <taxon>Ciliophora</taxon>
        <taxon>Postciliodesmatophora</taxon>
        <taxon>Heterotrichea</taxon>
        <taxon>Heterotrichida</taxon>
        <taxon>Stentoridae</taxon>
        <taxon>Stentor</taxon>
    </lineage>
</organism>
<dbReference type="Pfam" id="PF00536">
    <property type="entry name" value="SAM_1"/>
    <property type="match status" value="1"/>
</dbReference>
<dbReference type="Proteomes" id="UP000187209">
    <property type="component" value="Unassembled WGS sequence"/>
</dbReference>
<feature type="repeat" description="ANK" evidence="3">
    <location>
        <begin position="104"/>
        <end position="136"/>
    </location>
</feature>
<evidence type="ECO:0000256" key="3">
    <source>
        <dbReference type="PROSITE-ProRule" id="PRU00023"/>
    </source>
</evidence>
<dbReference type="PANTHER" id="PTHR24174:SF16">
    <property type="entry name" value="CASKIN-2"/>
    <property type="match status" value="1"/>
</dbReference>
<keyword evidence="2 3" id="KW-0040">ANK repeat</keyword>
<name>A0A1R2CPN7_9CILI</name>
<protein>
    <recommendedName>
        <fullName evidence="4">SAM domain-containing protein</fullName>
    </recommendedName>
</protein>
<dbReference type="PANTHER" id="PTHR24174">
    <property type="entry name" value="ANKYRIN REPEAT AND STERILE ALPHA MOTIF DOMAIN-CONTAINING PROTEIN 1"/>
    <property type="match status" value="1"/>
</dbReference>
<evidence type="ECO:0000313" key="6">
    <source>
        <dbReference type="Proteomes" id="UP000187209"/>
    </source>
</evidence>
<dbReference type="InterPro" id="IPR002110">
    <property type="entry name" value="Ankyrin_rpt"/>
</dbReference>
<dbReference type="SMART" id="SM00454">
    <property type="entry name" value="SAM"/>
    <property type="match status" value="2"/>
</dbReference>
<feature type="domain" description="SAM" evidence="4">
    <location>
        <begin position="293"/>
        <end position="364"/>
    </location>
</feature>